<dbReference type="InterPro" id="IPR013106">
    <property type="entry name" value="Ig_V-set"/>
</dbReference>
<feature type="chain" id="PRO_5044863945" description="Ig-like domain-containing protein" evidence="3">
    <location>
        <begin position="25"/>
        <end position="423"/>
    </location>
</feature>
<evidence type="ECO:0000256" key="1">
    <source>
        <dbReference type="SAM" id="MobiDB-lite"/>
    </source>
</evidence>
<keyword evidence="3" id="KW-0732">Signal</keyword>
<feature type="region of interest" description="Disordered" evidence="1">
    <location>
        <begin position="132"/>
        <end position="182"/>
    </location>
</feature>
<dbReference type="Proteomes" id="UP001591681">
    <property type="component" value="Unassembled WGS sequence"/>
</dbReference>
<evidence type="ECO:0000313" key="6">
    <source>
        <dbReference type="Proteomes" id="UP001591681"/>
    </source>
</evidence>
<name>A0ABD1J6X0_9TELE</name>
<feature type="compositionally biased region" description="Low complexity" evidence="1">
    <location>
        <begin position="132"/>
        <end position="160"/>
    </location>
</feature>
<organism evidence="5 6">
    <name type="scientific">Coilia grayii</name>
    <name type="common">Gray's grenadier anchovy</name>
    <dbReference type="NCBI Taxonomy" id="363190"/>
    <lineage>
        <taxon>Eukaryota</taxon>
        <taxon>Metazoa</taxon>
        <taxon>Chordata</taxon>
        <taxon>Craniata</taxon>
        <taxon>Vertebrata</taxon>
        <taxon>Euteleostomi</taxon>
        <taxon>Actinopterygii</taxon>
        <taxon>Neopterygii</taxon>
        <taxon>Teleostei</taxon>
        <taxon>Clupei</taxon>
        <taxon>Clupeiformes</taxon>
        <taxon>Clupeoidei</taxon>
        <taxon>Engraulidae</taxon>
        <taxon>Coilinae</taxon>
        <taxon>Coilia</taxon>
    </lineage>
</organism>
<dbReference type="SUPFAM" id="SSF48726">
    <property type="entry name" value="Immunoglobulin"/>
    <property type="match status" value="2"/>
</dbReference>
<keyword evidence="2" id="KW-1133">Transmembrane helix</keyword>
<dbReference type="InterPro" id="IPR003599">
    <property type="entry name" value="Ig_sub"/>
</dbReference>
<dbReference type="Pfam" id="PF07686">
    <property type="entry name" value="V-set"/>
    <property type="match status" value="2"/>
</dbReference>
<dbReference type="InterPro" id="IPR003598">
    <property type="entry name" value="Ig_sub2"/>
</dbReference>
<dbReference type="AlphaFoldDB" id="A0ABD1J6X0"/>
<feature type="compositionally biased region" description="Polar residues" evidence="1">
    <location>
        <begin position="374"/>
        <end position="404"/>
    </location>
</feature>
<dbReference type="InterPro" id="IPR007110">
    <property type="entry name" value="Ig-like_dom"/>
</dbReference>
<dbReference type="PANTHER" id="PTHR11422">
    <property type="entry name" value="T-CELL SURFACE GLYCOPROTEIN CD4"/>
    <property type="match status" value="1"/>
</dbReference>
<feature type="domain" description="Ig-like" evidence="4">
    <location>
        <begin position="5"/>
        <end position="104"/>
    </location>
</feature>
<evidence type="ECO:0000259" key="4">
    <source>
        <dbReference type="PROSITE" id="PS50835"/>
    </source>
</evidence>
<evidence type="ECO:0000313" key="5">
    <source>
        <dbReference type="EMBL" id="KAL2082050.1"/>
    </source>
</evidence>
<dbReference type="SMART" id="SM00409">
    <property type="entry name" value="IG"/>
    <property type="match status" value="2"/>
</dbReference>
<accession>A0ABD1J6X0</accession>
<keyword evidence="6" id="KW-1185">Reference proteome</keyword>
<dbReference type="PROSITE" id="PS50835">
    <property type="entry name" value="IG_LIKE"/>
    <property type="match status" value="2"/>
</dbReference>
<dbReference type="EMBL" id="JBHFQA010000019">
    <property type="protein sequence ID" value="KAL2082050.1"/>
    <property type="molecule type" value="Genomic_DNA"/>
</dbReference>
<evidence type="ECO:0000256" key="3">
    <source>
        <dbReference type="SAM" id="SignalP"/>
    </source>
</evidence>
<dbReference type="PANTHER" id="PTHR11422:SF5">
    <property type="entry name" value="DIVERSE IMMUNOGLOBULIN DOMAIN-CONTAINING PROTEIN 1.1 ISOFORM X1-RELATED"/>
    <property type="match status" value="1"/>
</dbReference>
<comment type="caution">
    <text evidence="5">The sequence shown here is derived from an EMBL/GenBank/DDBJ whole genome shotgun (WGS) entry which is preliminary data.</text>
</comment>
<keyword evidence="2" id="KW-0472">Membrane</keyword>
<dbReference type="Gene3D" id="2.60.40.10">
    <property type="entry name" value="Immunoglobulins"/>
    <property type="match status" value="2"/>
</dbReference>
<feature type="domain" description="Ig-like" evidence="4">
    <location>
        <begin position="189"/>
        <end position="288"/>
    </location>
</feature>
<evidence type="ECO:0000256" key="2">
    <source>
        <dbReference type="SAM" id="Phobius"/>
    </source>
</evidence>
<dbReference type="SMART" id="SM00408">
    <property type="entry name" value="IGc2"/>
    <property type="match status" value="2"/>
</dbReference>
<feature type="region of interest" description="Disordered" evidence="1">
    <location>
        <begin position="374"/>
        <end position="409"/>
    </location>
</feature>
<reference evidence="5 6" key="1">
    <citation type="submission" date="2024-09" db="EMBL/GenBank/DDBJ databases">
        <title>A chromosome-level genome assembly of Gray's grenadier anchovy, Coilia grayii.</title>
        <authorList>
            <person name="Fu Z."/>
        </authorList>
    </citation>
    <scope>NUCLEOTIDE SEQUENCE [LARGE SCALE GENOMIC DNA]</scope>
    <source>
        <strain evidence="5">G4</strain>
        <tissue evidence="5">Muscle</tissue>
    </source>
</reference>
<proteinExistence type="predicted"/>
<protein>
    <recommendedName>
        <fullName evidence="4">Ig-like domain-containing protein</fullName>
    </recommendedName>
</protein>
<gene>
    <name evidence="5" type="ORF">ACEWY4_021868</name>
</gene>
<keyword evidence="2" id="KW-0812">Transmembrane</keyword>
<feature type="signal peptide" evidence="3">
    <location>
        <begin position="1"/>
        <end position="24"/>
    </location>
</feature>
<dbReference type="InterPro" id="IPR036179">
    <property type="entry name" value="Ig-like_dom_sf"/>
</dbReference>
<dbReference type="InterPro" id="IPR013783">
    <property type="entry name" value="Ig-like_fold"/>
</dbReference>
<sequence>MASIPCVLTVLLTCMSLEHMGVHGNPPTVFSSVGGSATLPCSNVVYPSCSSTTWLKSTSNQAVGLVEHGKITTGVPQHNRLRLASYCALHLANVTTEDAGLYICEQYLTKGENRYGDAAEIYLSVLPGVKPTFSSSSSSKYSSTKTTTTTASANPESSTPKADPRPPGQRRRVQHTERSGPERKMASIPCALTVLLVCLSLNYMGVHGDPPTVFSSVGGSATLPCSNVVYPNCSSTTWLKRTSNEAVGLVEHGKIKTDVPQHNRLRLASNCALHLANVTTEDAGLYTCEQYLTKGEQQFGDAAGIYLSVLPGAVMAGVGVCVCLLAAALIAVVVIRKRRASRTTATAMQSVQPPQSSADAELHYAAFQHLNPTQAGPAAKQSNDTVTYSSIMQQSGGEDQSNSRPVDPSAVYATVQKNNNTHN</sequence>
<feature type="transmembrane region" description="Helical" evidence="2">
    <location>
        <begin position="313"/>
        <end position="335"/>
    </location>
</feature>